<dbReference type="EMBL" id="AP011115">
    <property type="protein sequence ID" value="BAH50578.1"/>
    <property type="molecule type" value="Genomic_DNA"/>
</dbReference>
<keyword evidence="1 4" id="KW-0560">Oxidoreductase</keyword>
<dbReference type="SUPFAM" id="SSF53720">
    <property type="entry name" value="ALDH-like"/>
    <property type="match status" value="1"/>
</dbReference>
<gene>
    <name evidence="4" type="ordered locus">ROP_23310</name>
</gene>
<dbReference type="InterPro" id="IPR016162">
    <property type="entry name" value="Ald_DH_N"/>
</dbReference>
<proteinExistence type="predicted"/>
<feature type="domain" description="Aldehyde dehydrogenase" evidence="3">
    <location>
        <begin position="59"/>
        <end position="265"/>
    </location>
</feature>
<dbReference type="PATRIC" id="fig|632772.20.peg.2428"/>
<dbReference type="AlphaFoldDB" id="C1B2F4"/>
<evidence type="ECO:0000256" key="2">
    <source>
        <dbReference type="SAM" id="MobiDB-lite"/>
    </source>
</evidence>
<reference evidence="4 5" key="1">
    <citation type="submission" date="2009-03" db="EMBL/GenBank/DDBJ databases">
        <title>Comparison of the complete genome sequences of Rhodococcus erythropolis PR4 and Rhodococcus opacus B4.</title>
        <authorList>
            <person name="Takarada H."/>
            <person name="Sekine M."/>
            <person name="Hosoyama A."/>
            <person name="Yamada R."/>
            <person name="Fujisawa T."/>
            <person name="Omata S."/>
            <person name="Shimizu A."/>
            <person name="Tsukatani N."/>
            <person name="Tanikawa S."/>
            <person name="Fujita N."/>
            <person name="Harayama S."/>
        </authorList>
    </citation>
    <scope>NUCLEOTIDE SEQUENCE [LARGE SCALE GENOMIC DNA]</scope>
    <source>
        <strain evidence="4 5">B4</strain>
    </source>
</reference>
<evidence type="ECO:0000313" key="4">
    <source>
        <dbReference type="EMBL" id="BAH50578.1"/>
    </source>
</evidence>
<evidence type="ECO:0000259" key="3">
    <source>
        <dbReference type="Pfam" id="PF00171"/>
    </source>
</evidence>
<dbReference type="InterPro" id="IPR016161">
    <property type="entry name" value="Ald_DH/histidinol_DH"/>
</dbReference>
<dbReference type="InterPro" id="IPR015590">
    <property type="entry name" value="Aldehyde_DH_dom"/>
</dbReference>
<feature type="region of interest" description="Disordered" evidence="2">
    <location>
        <begin position="1"/>
        <end position="24"/>
    </location>
</feature>
<dbReference type="OrthoDB" id="323926at2"/>
<dbReference type="InterPro" id="IPR016163">
    <property type="entry name" value="Ald_DH_C"/>
</dbReference>
<dbReference type="EC" id="1.2.1.-" evidence="4"/>
<organism evidence="4 5">
    <name type="scientific">Rhodococcus opacus (strain B4)</name>
    <dbReference type="NCBI Taxonomy" id="632772"/>
    <lineage>
        <taxon>Bacteria</taxon>
        <taxon>Bacillati</taxon>
        <taxon>Actinomycetota</taxon>
        <taxon>Actinomycetes</taxon>
        <taxon>Mycobacteriales</taxon>
        <taxon>Nocardiaceae</taxon>
        <taxon>Rhodococcus</taxon>
    </lineage>
</organism>
<dbReference type="STRING" id="632772.ROP_23310"/>
<dbReference type="KEGG" id="rop:ROP_23310"/>
<name>C1B2F4_RHOOB</name>
<dbReference type="RefSeq" id="WP_012689534.1">
    <property type="nucleotide sequence ID" value="NC_012522.1"/>
</dbReference>
<dbReference type="Gene3D" id="3.40.605.10">
    <property type="entry name" value="Aldehyde Dehydrogenase, Chain A, domain 1"/>
    <property type="match status" value="1"/>
</dbReference>
<dbReference type="GO" id="GO:0016620">
    <property type="term" value="F:oxidoreductase activity, acting on the aldehyde or oxo group of donors, NAD or NADP as acceptor"/>
    <property type="evidence" value="ECO:0007669"/>
    <property type="project" value="InterPro"/>
</dbReference>
<evidence type="ECO:0000313" key="5">
    <source>
        <dbReference type="Proteomes" id="UP000002212"/>
    </source>
</evidence>
<dbReference type="Gene3D" id="3.40.309.10">
    <property type="entry name" value="Aldehyde Dehydrogenase, Chain A, domain 2"/>
    <property type="match status" value="1"/>
</dbReference>
<protein>
    <submittedName>
        <fullName evidence="4">Putative aldehyde dehydrogenase</fullName>
        <ecNumber evidence="4">1.2.1.-</ecNumber>
    </submittedName>
</protein>
<dbReference type="HOGENOM" id="CLU_028794_3_0_11"/>
<accession>C1B2F4</accession>
<sequence>MQAETAAEGTVRRARAARATTSEWDQSRTDDVVRAVGWECFRAENASLLARLAVDATRMGDVVDLFTLHRKRVLGTLRDMHGQRTVGEVARDAARGTVTWAKPLGVIAVVVPATAPCTAVATNVLSALKTRNAVVIGSHPVAAAAVAVAVEQIRTGLRRTGADPDLVQLLDAPDRELTSALMAAADFVVATGGRNTVQRAYRSGTPAVSGGSGNATVIVDDLADIGDAASKIIAGAAFNNGTSCSSESNVLVDRSRLEPLVRALVSCGGWLCTEEQAALVQRTLWRDGVHDRTLVGRPARVIADRCGFEPPAHHAVAGLIVQRPRPEPGHPLFTEKLTPLVTVAPYSDFGSAVEQLGRILAHSGAGHSCGIYTGDDEVARDRVAQLAAATDVCRVMVNQSTMGNAGSFDNGVAFTSTVSSGSWGGCSRSVNITFRHFLNTTTVSYPLPPVVPDLAEIFGAELDEEDSVPLPAPGRPGP</sequence>
<dbReference type="PANTHER" id="PTHR11699">
    <property type="entry name" value="ALDEHYDE DEHYDROGENASE-RELATED"/>
    <property type="match status" value="1"/>
</dbReference>
<dbReference type="Pfam" id="PF00171">
    <property type="entry name" value="Aldedh"/>
    <property type="match status" value="1"/>
</dbReference>
<evidence type="ECO:0000256" key="1">
    <source>
        <dbReference type="ARBA" id="ARBA00023002"/>
    </source>
</evidence>
<dbReference type="Proteomes" id="UP000002212">
    <property type="component" value="Chromosome"/>
</dbReference>